<dbReference type="InterPro" id="IPR054416">
    <property type="entry name" value="GST_UstS-like_C"/>
</dbReference>
<sequence length="248" mass="28425">MSTKAIDFYDLACKEGVAWNPNTWKTRFTLNYKGLPYQTTWVEYPDVEALYKKLGIPATAKKSDGSPFYTLPVIHDPNTGTIVSDSFQIAEYLDKTYPDTPRVIPPGTRALQAAFVDAFWSKVINNLFKFMMPKAAWALSKSSEEYFRRTREKEIGITLEEMYPTGEKAEEVWKKAEADFAVIYGWLREDEFVMGDRASFADFAIGGVLVVSRLLLGEESEEWKRILGWHNGRWARIAKSLEKYEKGV</sequence>
<gene>
    <name evidence="2" type="ORF">VNI00_002165</name>
</gene>
<feature type="domain" description="GST N-terminal" evidence="1">
    <location>
        <begin position="10"/>
        <end position="101"/>
    </location>
</feature>
<dbReference type="InterPro" id="IPR036249">
    <property type="entry name" value="Thioredoxin-like_sf"/>
</dbReference>
<dbReference type="InterPro" id="IPR036282">
    <property type="entry name" value="Glutathione-S-Trfase_C_sf"/>
</dbReference>
<evidence type="ECO:0000313" key="2">
    <source>
        <dbReference type="EMBL" id="KAK7058529.1"/>
    </source>
</evidence>
<dbReference type="Proteomes" id="UP001383192">
    <property type="component" value="Unassembled WGS sequence"/>
</dbReference>
<dbReference type="Gene3D" id="1.20.1050.10">
    <property type="match status" value="1"/>
</dbReference>
<dbReference type="PROSITE" id="PS50404">
    <property type="entry name" value="GST_NTER"/>
    <property type="match status" value="1"/>
</dbReference>
<dbReference type="SUPFAM" id="SSF47616">
    <property type="entry name" value="GST C-terminal domain-like"/>
    <property type="match status" value="1"/>
</dbReference>
<organism evidence="2 3">
    <name type="scientific">Paramarasmius palmivorus</name>
    <dbReference type="NCBI Taxonomy" id="297713"/>
    <lineage>
        <taxon>Eukaryota</taxon>
        <taxon>Fungi</taxon>
        <taxon>Dikarya</taxon>
        <taxon>Basidiomycota</taxon>
        <taxon>Agaricomycotina</taxon>
        <taxon>Agaricomycetes</taxon>
        <taxon>Agaricomycetidae</taxon>
        <taxon>Agaricales</taxon>
        <taxon>Marasmiineae</taxon>
        <taxon>Marasmiaceae</taxon>
        <taxon>Paramarasmius</taxon>
    </lineage>
</organism>
<accession>A0AAW0E2U6</accession>
<comment type="caution">
    <text evidence="2">The sequence shown here is derived from an EMBL/GenBank/DDBJ whole genome shotgun (WGS) entry which is preliminary data.</text>
</comment>
<dbReference type="Pfam" id="PF13409">
    <property type="entry name" value="GST_N_2"/>
    <property type="match status" value="1"/>
</dbReference>
<protein>
    <recommendedName>
        <fullName evidence="1">GST N-terminal domain-containing protein</fullName>
    </recommendedName>
</protein>
<keyword evidence="3" id="KW-1185">Reference proteome</keyword>
<proteinExistence type="predicted"/>
<dbReference type="EMBL" id="JAYKXP010000005">
    <property type="protein sequence ID" value="KAK7058529.1"/>
    <property type="molecule type" value="Genomic_DNA"/>
</dbReference>
<dbReference type="CDD" id="cd03038">
    <property type="entry name" value="GST_N_etherase_LigE"/>
    <property type="match status" value="1"/>
</dbReference>
<dbReference type="InterPro" id="IPR004045">
    <property type="entry name" value="Glutathione_S-Trfase_N"/>
</dbReference>
<dbReference type="AlphaFoldDB" id="A0AAW0E2U6"/>
<dbReference type="SUPFAM" id="SSF52833">
    <property type="entry name" value="Thioredoxin-like"/>
    <property type="match status" value="1"/>
</dbReference>
<dbReference type="Gene3D" id="3.40.30.10">
    <property type="entry name" value="Glutaredoxin"/>
    <property type="match status" value="1"/>
</dbReference>
<dbReference type="Pfam" id="PF22041">
    <property type="entry name" value="GST_C_7"/>
    <property type="match status" value="1"/>
</dbReference>
<name>A0AAW0E2U6_9AGAR</name>
<evidence type="ECO:0000259" key="1">
    <source>
        <dbReference type="PROSITE" id="PS50404"/>
    </source>
</evidence>
<reference evidence="2 3" key="1">
    <citation type="submission" date="2024-01" db="EMBL/GenBank/DDBJ databases">
        <title>A draft genome for a cacao thread blight-causing isolate of Paramarasmius palmivorus.</title>
        <authorList>
            <person name="Baruah I.K."/>
            <person name="Bukari Y."/>
            <person name="Amoako-Attah I."/>
            <person name="Meinhardt L.W."/>
            <person name="Bailey B.A."/>
            <person name="Cohen S.P."/>
        </authorList>
    </citation>
    <scope>NUCLEOTIDE SEQUENCE [LARGE SCALE GENOMIC DNA]</scope>
    <source>
        <strain evidence="2 3">GH-12</strain>
    </source>
</reference>
<evidence type="ECO:0000313" key="3">
    <source>
        <dbReference type="Proteomes" id="UP001383192"/>
    </source>
</evidence>